<name>A0A6G1L024_9PEZI</name>
<gene>
    <name evidence="1" type="ORF">EJ03DRAFT_197760</name>
</gene>
<evidence type="ECO:0000313" key="1">
    <source>
        <dbReference type="EMBL" id="KAF2765768.1"/>
    </source>
</evidence>
<dbReference type="EMBL" id="ML995884">
    <property type="protein sequence ID" value="KAF2765768.1"/>
    <property type="molecule type" value="Genomic_DNA"/>
</dbReference>
<dbReference type="AlphaFoldDB" id="A0A6G1L024"/>
<dbReference type="Proteomes" id="UP000799436">
    <property type="component" value="Unassembled WGS sequence"/>
</dbReference>
<sequence length="193" mass="21609">MRHHSRSLTQLAWYSAGDVPVLSLMWIDRLRMDGSMLQSEAGTSPSWVCCSLAFSQRFCHGRAGRHHYTAWLILSARRHRLTGTACWQGDKRRVSTGRPAGLFLKWQHDGRLWTVYSSPTICLDPGPGGKGWSQPLLRRVLPPQSIALYFPPVSAILRGEPFGPRGLRKSCPEHSTICFGCIVHVFGDADLRA</sequence>
<organism evidence="1 2">
    <name type="scientific">Teratosphaeria nubilosa</name>
    <dbReference type="NCBI Taxonomy" id="161662"/>
    <lineage>
        <taxon>Eukaryota</taxon>
        <taxon>Fungi</taxon>
        <taxon>Dikarya</taxon>
        <taxon>Ascomycota</taxon>
        <taxon>Pezizomycotina</taxon>
        <taxon>Dothideomycetes</taxon>
        <taxon>Dothideomycetidae</taxon>
        <taxon>Mycosphaerellales</taxon>
        <taxon>Teratosphaeriaceae</taxon>
        <taxon>Teratosphaeria</taxon>
    </lineage>
</organism>
<keyword evidence="2" id="KW-1185">Reference proteome</keyword>
<reference evidence="1" key="1">
    <citation type="journal article" date="2020" name="Stud. Mycol.">
        <title>101 Dothideomycetes genomes: a test case for predicting lifestyles and emergence of pathogens.</title>
        <authorList>
            <person name="Haridas S."/>
            <person name="Albert R."/>
            <person name="Binder M."/>
            <person name="Bloem J."/>
            <person name="Labutti K."/>
            <person name="Salamov A."/>
            <person name="Andreopoulos B."/>
            <person name="Baker S."/>
            <person name="Barry K."/>
            <person name="Bills G."/>
            <person name="Bluhm B."/>
            <person name="Cannon C."/>
            <person name="Castanera R."/>
            <person name="Culley D."/>
            <person name="Daum C."/>
            <person name="Ezra D."/>
            <person name="Gonzalez J."/>
            <person name="Henrissat B."/>
            <person name="Kuo A."/>
            <person name="Liang C."/>
            <person name="Lipzen A."/>
            <person name="Lutzoni F."/>
            <person name="Magnuson J."/>
            <person name="Mondo S."/>
            <person name="Nolan M."/>
            <person name="Ohm R."/>
            <person name="Pangilinan J."/>
            <person name="Park H.-J."/>
            <person name="Ramirez L."/>
            <person name="Alfaro M."/>
            <person name="Sun H."/>
            <person name="Tritt A."/>
            <person name="Yoshinaga Y."/>
            <person name="Zwiers L.-H."/>
            <person name="Turgeon B."/>
            <person name="Goodwin S."/>
            <person name="Spatafora J."/>
            <person name="Crous P."/>
            <person name="Grigoriev I."/>
        </authorList>
    </citation>
    <scope>NUCLEOTIDE SEQUENCE</scope>
    <source>
        <strain evidence="1">CBS 116005</strain>
    </source>
</reference>
<protein>
    <submittedName>
        <fullName evidence="1">Uncharacterized protein</fullName>
    </submittedName>
</protein>
<accession>A0A6G1L024</accession>
<proteinExistence type="predicted"/>
<dbReference type="OrthoDB" id="10567480at2759"/>
<evidence type="ECO:0000313" key="2">
    <source>
        <dbReference type="Proteomes" id="UP000799436"/>
    </source>
</evidence>